<accession>A0AAU7T7X8</accession>
<dbReference type="InterPro" id="IPR042070">
    <property type="entry name" value="PucR_C-HTH_sf"/>
</dbReference>
<proteinExistence type="predicted"/>
<dbReference type="AlphaFoldDB" id="A0AAU7T7X8"/>
<dbReference type="PANTHER" id="PTHR33744:SF17">
    <property type="entry name" value="CONSERVED PROTEIN"/>
    <property type="match status" value="1"/>
</dbReference>
<name>A0AAU7T7X8_9ACTN</name>
<gene>
    <name evidence="2" type="ORF">ABN611_29755</name>
</gene>
<dbReference type="Gene3D" id="1.10.10.2840">
    <property type="entry name" value="PucR C-terminal helix-turn-helix domain"/>
    <property type="match status" value="1"/>
</dbReference>
<dbReference type="EMBL" id="CP158165">
    <property type="protein sequence ID" value="XBV22737.1"/>
    <property type="molecule type" value="Genomic_DNA"/>
</dbReference>
<protein>
    <submittedName>
        <fullName evidence="2">Helix-turn-helix domain-containing protein</fullName>
    </submittedName>
</protein>
<feature type="domain" description="PucR C-terminal helix-turn-helix" evidence="1">
    <location>
        <begin position="324"/>
        <end position="381"/>
    </location>
</feature>
<dbReference type="PANTHER" id="PTHR33744">
    <property type="entry name" value="CARBOHYDRATE DIACID REGULATOR"/>
    <property type="match status" value="1"/>
</dbReference>
<dbReference type="InterPro" id="IPR051448">
    <property type="entry name" value="CdaR-like_regulators"/>
</dbReference>
<sequence length="385" mass="40914">MANGPEQLQELIDTLALATGSPVTLEDRELNLVVSSGHEDVIDEVRRASILRRRSTADVQGLFAAFGIARATEPLRIPGDPGAGRLSRWCVPVRWRQVTYGYLWLLDPDETVPGDLLGELHEVFGQIAAAMALRSRAAERTTWAVGELLSADAGARVRATEELRSHGALPPTGTVVVVALAPQGGGPLGPVNSWLLPGTVLAAPMGQRAALIVPNTDRHTPAAVGTRVARSLVSQHPAGVAVGISGPVDPTTGDLGWRQADAALRVALTHQPPTTPAPADSAVVVREWGGLGVRRLLALAGPGVITATLVDERIRRLYGVDADLLVTVRTYLDQAGSAQRTAAVLTIHRQTLYQRLRRIEELTGLDLSDGSDRLLTHLALTLDPP</sequence>
<evidence type="ECO:0000313" key="2">
    <source>
        <dbReference type="EMBL" id="XBV22737.1"/>
    </source>
</evidence>
<dbReference type="InterPro" id="IPR025736">
    <property type="entry name" value="PucR_C-HTH_dom"/>
</dbReference>
<reference evidence="2" key="1">
    <citation type="submission" date="2024-06" db="EMBL/GenBank/DDBJ databases">
        <title>Kribbella sp. strain HUAS MG21 genome sequences.</title>
        <authorList>
            <person name="Mo P."/>
        </authorList>
    </citation>
    <scope>NUCLEOTIDE SEQUENCE</scope>
    <source>
        <strain evidence="2">HUAS MG21</strain>
    </source>
</reference>
<organism evidence="2">
    <name type="scientific">Kribbella sp. HUAS MG21</name>
    <dbReference type="NCBI Taxonomy" id="3160966"/>
    <lineage>
        <taxon>Bacteria</taxon>
        <taxon>Bacillati</taxon>
        <taxon>Actinomycetota</taxon>
        <taxon>Actinomycetes</taxon>
        <taxon>Propionibacteriales</taxon>
        <taxon>Kribbellaceae</taxon>
        <taxon>Kribbella</taxon>
    </lineage>
</organism>
<evidence type="ECO:0000259" key="1">
    <source>
        <dbReference type="Pfam" id="PF13556"/>
    </source>
</evidence>
<dbReference type="RefSeq" id="WP_350275576.1">
    <property type="nucleotide sequence ID" value="NZ_CP158165.1"/>
</dbReference>
<dbReference type="Pfam" id="PF13556">
    <property type="entry name" value="HTH_30"/>
    <property type="match status" value="1"/>
</dbReference>